<dbReference type="OrthoDB" id="2585655at2759"/>
<dbReference type="GO" id="GO:0022857">
    <property type="term" value="F:transmembrane transporter activity"/>
    <property type="evidence" value="ECO:0007669"/>
    <property type="project" value="InterPro"/>
</dbReference>
<comment type="caution">
    <text evidence="8">The sequence shown here is derived from an EMBL/GenBank/DDBJ whole genome shotgun (WGS) entry which is preliminary data.</text>
</comment>
<dbReference type="AlphaFoldDB" id="A0A167XRY1"/>
<dbReference type="InterPro" id="IPR011701">
    <property type="entry name" value="MFS"/>
</dbReference>
<evidence type="ECO:0000256" key="4">
    <source>
        <dbReference type="ARBA" id="ARBA00023136"/>
    </source>
</evidence>
<dbReference type="InterPro" id="IPR020846">
    <property type="entry name" value="MFS_dom"/>
</dbReference>
<evidence type="ECO:0000256" key="3">
    <source>
        <dbReference type="ARBA" id="ARBA00022989"/>
    </source>
</evidence>
<dbReference type="GO" id="GO:0005886">
    <property type="term" value="C:plasma membrane"/>
    <property type="evidence" value="ECO:0007669"/>
    <property type="project" value="TreeGrafter"/>
</dbReference>
<keyword evidence="3 6" id="KW-1133">Transmembrane helix</keyword>
<evidence type="ECO:0000256" key="1">
    <source>
        <dbReference type="ARBA" id="ARBA00004141"/>
    </source>
</evidence>
<feature type="transmembrane region" description="Helical" evidence="6">
    <location>
        <begin position="161"/>
        <end position="182"/>
    </location>
</feature>
<gene>
    <name evidence="8" type="ORF">SPI_02096</name>
</gene>
<reference evidence="8 9" key="1">
    <citation type="journal article" date="2016" name="Genome Biol. Evol.">
        <title>Divergent and convergent evolution of fungal pathogenicity.</title>
        <authorList>
            <person name="Shang Y."/>
            <person name="Xiao G."/>
            <person name="Zheng P."/>
            <person name="Cen K."/>
            <person name="Zhan S."/>
            <person name="Wang C."/>
        </authorList>
    </citation>
    <scope>NUCLEOTIDE SEQUENCE [LARGE SCALE GENOMIC DNA]</scope>
    <source>
        <strain evidence="8 9">RCEF 264</strain>
    </source>
</reference>
<feature type="transmembrane region" description="Helical" evidence="6">
    <location>
        <begin position="59"/>
        <end position="82"/>
    </location>
</feature>
<feature type="transmembrane region" description="Helical" evidence="6">
    <location>
        <begin position="218"/>
        <end position="238"/>
    </location>
</feature>
<evidence type="ECO:0000256" key="2">
    <source>
        <dbReference type="ARBA" id="ARBA00022692"/>
    </source>
</evidence>
<dbReference type="Gene3D" id="1.20.1250.20">
    <property type="entry name" value="MFS general substrate transporter like domains"/>
    <property type="match status" value="1"/>
</dbReference>
<dbReference type="SUPFAM" id="SSF103473">
    <property type="entry name" value="MFS general substrate transporter"/>
    <property type="match status" value="1"/>
</dbReference>
<dbReference type="PROSITE" id="PS50850">
    <property type="entry name" value="MFS"/>
    <property type="match status" value="1"/>
</dbReference>
<feature type="transmembrane region" description="Helical" evidence="6">
    <location>
        <begin position="131"/>
        <end position="149"/>
    </location>
</feature>
<accession>A0A167XRY1</accession>
<evidence type="ECO:0000256" key="6">
    <source>
        <dbReference type="SAM" id="Phobius"/>
    </source>
</evidence>
<dbReference type="InterPro" id="IPR036259">
    <property type="entry name" value="MFS_trans_sf"/>
</dbReference>
<dbReference type="Pfam" id="PF07690">
    <property type="entry name" value="MFS_1"/>
    <property type="match status" value="1"/>
</dbReference>
<name>A0A167XRY1_9HYPO</name>
<dbReference type="EMBL" id="AZHD01000003">
    <property type="protein sequence ID" value="OAA65309.1"/>
    <property type="molecule type" value="Genomic_DNA"/>
</dbReference>
<feature type="transmembrane region" description="Helical" evidence="6">
    <location>
        <begin position="188"/>
        <end position="211"/>
    </location>
</feature>
<dbReference type="PANTHER" id="PTHR23502">
    <property type="entry name" value="MAJOR FACILITATOR SUPERFAMILY"/>
    <property type="match status" value="1"/>
</dbReference>
<evidence type="ECO:0000256" key="5">
    <source>
        <dbReference type="SAM" id="MobiDB-lite"/>
    </source>
</evidence>
<organism evidence="8 9">
    <name type="scientific">Niveomyces insectorum RCEF 264</name>
    <dbReference type="NCBI Taxonomy" id="1081102"/>
    <lineage>
        <taxon>Eukaryota</taxon>
        <taxon>Fungi</taxon>
        <taxon>Dikarya</taxon>
        <taxon>Ascomycota</taxon>
        <taxon>Pezizomycotina</taxon>
        <taxon>Sordariomycetes</taxon>
        <taxon>Hypocreomycetidae</taxon>
        <taxon>Hypocreales</taxon>
        <taxon>Cordycipitaceae</taxon>
        <taxon>Niveomyces</taxon>
    </lineage>
</organism>
<proteinExistence type="predicted"/>
<keyword evidence="4 6" id="KW-0472">Membrane</keyword>
<dbReference type="Proteomes" id="UP000076874">
    <property type="component" value="Unassembled WGS sequence"/>
</dbReference>
<feature type="transmembrane region" description="Helical" evidence="6">
    <location>
        <begin position="445"/>
        <end position="465"/>
    </location>
</feature>
<keyword evidence="9" id="KW-1185">Reference proteome</keyword>
<evidence type="ECO:0000313" key="9">
    <source>
        <dbReference type="Proteomes" id="UP000076874"/>
    </source>
</evidence>
<feature type="domain" description="Major facilitator superfamily (MFS) profile" evidence="7">
    <location>
        <begin position="65"/>
        <end position="502"/>
    </location>
</feature>
<comment type="subcellular location">
    <subcellularLocation>
        <location evidence="1">Membrane</location>
        <topology evidence="1">Multi-pass membrane protein</topology>
    </subcellularLocation>
</comment>
<feature type="region of interest" description="Disordered" evidence="5">
    <location>
        <begin position="1"/>
        <end position="32"/>
    </location>
</feature>
<keyword evidence="2 6" id="KW-0812">Transmembrane</keyword>
<sequence>MSNGEKPDLQEHQLEEGNGVIPARPNDAHDAEGHDLDLDVSTFIPQPSDDPEDPLNWPLWLKICILAQICILAAVGTLNAAIINPAYVPMAKELGISTVTASYQTTVVIAINGIGPFIWVPLANIYGRRPIYLGTSIIGFASILGSAYAKTYGQLVGARVINGFFPAAMALGPASVVDIFFMHQRGRALGLFAVFFTTGAHIAPILGGLVGQYLGWRWCFKLCSCLDAFLIVMVFFCYPETLYVRDPNRLAHHRTAGGVPKLTKKLFIKRLRLYSTYPQLKLRLRQFVIPVFKMAKYPSVLFPALYYCTQYGFSSNLPATTVAAIFSARFGWDTLQIGLGYGGALSIGGILGEFLAGMVVDAIVVRERKRLGRPDPPPEVRLKAIWTGAIICPIGLLIYGFTIEYHSPWIAPLIGMATAVFGQQIIATTCYTYAIDCYRAEGGEIALLINFIRQEIGMTFAFYVVKLCNRIGFQYAFLMFALVGSVLAALPIVVLMYRGERIREYMGVPHNVNVFDDDEMVAGHEADAQDPPNKEIAESK</sequence>
<evidence type="ECO:0000313" key="8">
    <source>
        <dbReference type="EMBL" id="OAA65309.1"/>
    </source>
</evidence>
<evidence type="ECO:0000259" key="7">
    <source>
        <dbReference type="PROSITE" id="PS50850"/>
    </source>
</evidence>
<dbReference type="STRING" id="1081102.A0A167XRY1"/>
<feature type="transmembrane region" description="Helical" evidence="6">
    <location>
        <begin position="384"/>
        <end position="403"/>
    </location>
</feature>
<protein>
    <submittedName>
        <fullName evidence="8">Major facilitator superfamily domain, general substrate transporter</fullName>
    </submittedName>
</protein>
<feature type="transmembrane region" description="Helical" evidence="6">
    <location>
        <begin position="339"/>
        <end position="364"/>
    </location>
</feature>
<feature type="transmembrane region" description="Helical" evidence="6">
    <location>
        <begin position="409"/>
        <end position="433"/>
    </location>
</feature>
<dbReference type="PANTHER" id="PTHR23502:SF2">
    <property type="entry name" value="TRANSPORTER, PUTATIVE (AFU_ORTHOLOGUE AFUA_2G08910)-RELATED"/>
    <property type="match status" value="1"/>
</dbReference>
<feature type="transmembrane region" description="Helical" evidence="6">
    <location>
        <begin position="94"/>
        <end position="119"/>
    </location>
</feature>
<feature type="compositionally biased region" description="Basic and acidic residues" evidence="5">
    <location>
        <begin position="1"/>
        <end position="15"/>
    </location>
</feature>
<feature type="transmembrane region" description="Helical" evidence="6">
    <location>
        <begin position="471"/>
        <end position="497"/>
    </location>
</feature>